<dbReference type="InterPro" id="IPR002744">
    <property type="entry name" value="MIP18-like"/>
</dbReference>
<evidence type="ECO:0000313" key="2">
    <source>
        <dbReference type="EMBL" id="OGY17576.1"/>
    </source>
</evidence>
<dbReference type="Proteomes" id="UP000177324">
    <property type="component" value="Unassembled WGS sequence"/>
</dbReference>
<feature type="domain" description="MIP18 family-like" evidence="1">
    <location>
        <begin position="4"/>
        <end position="71"/>
    </location>
</feature>
<dbReference type="EMBL" id="MHCH01000019">
    <property type="protein sequence ID" value="OGY17576.1"/>
    <property type="molecule type" value="Genomic_DNA"/>
</dbReference>
<dbReference type="InterPro" id="IPR034904">
    <property type="entry name" value="FSCA_dom_sf"/>
</dbReference>
<evidence type="ECO:0000313" key="3">
    <source>
        <dbReference type="Proteomes" id="UP000177324"/>
    </source>
</evidence>
<dbReference type="Gene3D" id="3.30.300.130">
    <property type="entry name" value="Fe-S cluster assembly (FSCA)"/>
    <property type="match status" value="1"/>
</dbReference>
<dbReference type="Pfam" id="PF01883">
    <property type="entry name" value="FeS_assembly_P"/>
    <property type="match status" value="1"/>
</dbReference>
<sequence length="100" mass="11307">MMTKQQVWDKLRKVIDPELKINIVDLGLVYKVTVGKKIHILMTLTSPGCPLAGMFEALVKHALKQLPRIDVDRDVQIELTFDPPWTSDMMSEAAKAELGF</sequence>
<dbReference type="PANTHER" id="PTHR42831:SF1">
    <property type="entry name" value="FE-S PROTEIN MATURATION AUXILIARY FACTOR YITW"/>
    <property type="match status" value="1"/>
</dbReference>
<protein>
    <recommendedName>
        <fullName evidence="1">MIP18 family-like domain-containing protein</fullName>
    </recommendedName>
</protein>
<dbReference type="STRING" id="1797589.A2784_05235"/>
<evidence type="ECO:0000259" key="1">
    <source>
        <dbReference type="Pfam" id="PF01883"/>
    </source>
</evidence>
<gene>
    <name evidence="2" type="ORF">A2784_05235</name>
</gene>
<dbReference type="InterPro" id="IPR052339">
    <property type="entry name" value="Fe-S_Maturation_MIP18"/>
</dbReference>
<dbReference type="SUPFAM" id="SSF117916">
    <property type="entry name" value="Fe-S cluster assembly (FSCA) domain-like"/>
    <property type="match status" value="1"/>
</dbReference>
<accession>A0A1G1VQA4</accession>
<reference evidence="2 3" key="1">
    <citation type="journal article" date="2016" name="Nat. Commun.">
        <title>Thousands of microbial genomes shed light on interconnected biogeochemical processes in an aquifer system.</title>
        <authorList>
            <person name="Anantharaman K."/>
            <person name="Brown C.T."/>
            <person name="Hug L.A."/>
            <person name="Sharon I."/>
            <person name="Castelle C.J."/>
            <person name="Probst A.J."/>
            <person name="Thomas B.C."/>
            <person name="Singh A."/>
            <person name="Wilkins M.J."/>
            <person name="Karaoz U."/>
            <person name="Brodie E.L."/>
            <person name="Williams K.H."/>
            <person name="Hubbard S.S."/>
            <person name="Banfield J.F."/>
        </authorList>
    </citation>
    <scope>NUCLEOTIDE SEQUENCE [LARGE SCALE GENOMIC DNA]</scope>
</reference>
<proteinExistence type="predicted"/>
<organism evidence="2 3">
    <name type="scientific">Candidatus Chisholmbacteria bacterium RIFCSPHIGHO2_01_FULL_48_12</name>
    <dbReference type="NCBI Taxonomy" id="1797589"/>
    <lineage>
        <taxon>Bacteria</taxon>
        <taxon>Candidatus Chisholmiibacteriota</taxon>
    </lineage>
</organism>
<name>A0A1G1VQA4_9BACT</name>
<comment type="caution">
    <text evidence="2">The sequence shown here is derived from an EMBL/GenBank/DDBJ whole genome shotgun (WGS) entry which is preliminary data.</text>
</comment>
<dbReference type="AlphaFoldDB" id="A0A1G1VQA4"/>
<dbReference type="PANTHER" id="PTHR42831">
    <property type="entry name" value="FE-S PROTEIN MATURATION AUXILIARY FACTOR YITW"/>
    <property type="match status" value="1"/>
</dbReference>